<dbReference type="Pfam" id="PF13545">
    <property type="entry name" value="HTH_Crp_2"/>
    <property type="match status" value="1"/>
</dbReference>
<dbReference type="InterPro" id="IPR018490">
    <property type="entry name" value="cNMP-bd_dom_sf"/>
</dbReference>
<reference evidence="7" key="1">
    <citation type="submission" date="2016-11" db="EMBL/GenBank/DDBJ databases">
        <authorList>
            <person name="Varghese N."/>
            <person name="Submissions S."/>
        </authorList>
    </citation>
    <scope>NUCLEOTIDE SEQUENCE [LARGE SCALE GENOMIC DNA]</scope>
    <source>
        <strain evidence="7">DSM 22363</strain>
    </source>
</reference>
<keyword evidence="6" id="KW-0418">Kinase</keyword>
<keyword evidence="1" id="KW-0805">Transcription regulation</keyword>
<evidence type="ECO:0000256" key="2">
    <source>
        <dbReference type="ARBA" id="ARBA00023125"/>
    </source>
</evidence>
<dbReference type="PANTHER" id="PTHR24567">
    <property type="entry name" value="CRP FAMILY TRANSCRIPTIONAL REGULATORY PROTEIN"/>
    <property type="match status" value="1"/>
</dbReference>
<dbReference type="EMBL" id="FSQW01000002">
    <property type="protein sequence ID" value="SIN86547.1"/>
    <property type="molecule type" value="Genomic_DNA"/>
</dbReference>
<dbReference type="Pfam" id="PF00027">
    <property type="entry name" value="cNMP_binding"/>
    <property type="match status" value="1"/>
</dbReference>
<dbReference type="SMART" id="SM00100">
    <property type="entry name" value="cNMP"/>
    <property type="match status" value="1"/>
</dbReference>
<keyword evidence="3" id="KW-0804">Transcription</keyword>
<dbReference type="GO" id="GO:0003700">
    <property type="term" value="F:DNA-binding transcription factor activity"/>
    <property type="evidence" value="ECO:0007669"/>
    <property type="project" value="TreeGrafter"/>
</dbReference>
<dbReference type="InterPro" id="IPR000595">
    <property type="entry name" value="cNMP-bd_dom"/>
</dbReference>
<dbReference type="Gene3D" id="1.10.10.10">
    <property type="entry name" value="Winged helix-like DNA-binding domain superfamily/Winged helix DNA-binding domain"/>
    <property type="match status" value="1"/>
</dbReference>
<feature type="domain" description="HTH crp-type" evidence="5">
    <location>
        <begin position="151"/>
        <end position="218"/>
    </location>
</feature>
<organism evidence="6 7">
    <name type="scientific">Parasphingorhabdus marina DSM 22363</name>
    <dbReference type="NCBI Taxonomy" id="1123272"/>
    <lineage>
        <taxon>Bacteria</taxon>
        <taxon>Pseudomonadati</taxon>
        <taxon>Pseudomonadota</taxon>
        <taxon>Alphaproteobacteria</taxon>
        <taxon>Sphingomonadales</taxon>
        <taxon>Sphingomonadaceae</taxon>
        <taxon>Parasphingorhabdus</taxon>
    </lineage>
</organism>
<keyword evidence="7" id="KW-1185">Reference proteome</keyword>
<dbReference type="PROSITE" id="PS51063">
    <property type="entry name" value="HTH_CRP_2"/>
    <property type="match status" value="1"/>
</dbReference>
<dbReference type="Proteomes" id="UP000185192">
    <property type="component" value="Unassembled WGS sequence"/>
</dbReference>
<protein>
    <submittedName>
        <fullName evidence="6">cAMP-binding domain of CRP or a regulatory subunit of cAMP-dependent protein kinases</fullName>
    </submittedName>
</protein>
<accession>A0A1N6EU64</accession>
<sequence length="225" mass="24303">MEKYQLAASSTMGATGFVAGLPADVRDRLLGAGRRRSFAKGEIIQQRGDPGREFWHIESGSVQIGRYSVDGRLTLFALLGPGESFGEQAFLGEFPRMVDAMAGSEAVLIRIGEAELQALIESDPRAARILLKTMARMVQQAFDLVEASRNLSAIDRTRQALFRLCGGQDKDIAVPVTQQELADLVGVSRVSLGKALGELESQGAIRRKYGKIIVSGRSELLSPGP</sequence>
<evidence type="ECO:0000259" key="5">
    <source>
        <dbReference type="PROSITE" id="PS51063"/>
    </source>
</evidence>
<dbReference type="GO" id="GO:0016301">
    <property type="term" value="F:kinase activity"/>
    <property type="evidence" value="ECO:0007669"/>
    <property type="project" value="UniProtKB-KW"/>
</dbReference>
<dbReference type="SUPFAM" id="SSF51206">
    <property type="entry name" value="cAMP-binding domain-like"/>
    <property type="match status" value="1"/>
</dbReference>
<dbReference type="AlphaFoldDB" id="A0A1N6EU64"/>
<dbReference type="Gene3D" id="2.60.120.10">
    <property type="entry name" value="Jelly Rolls"/>
    <property type="match status" value="1"/>
</dbReference>
<dbReference type="STRING" id="1123272.SAMN02745824_2090"/>
<evidence type="ECO:0000313" key="6">
    <source>
        <dbReference type="EMBL" id="SIN86547.1"/>
    </source>
</evidence>
<proteinExistence type="predicted"/>
<evidence type="ECO:0000256" key="3">
    <source>
        <dbReference type="ARBA" id="ARBA00023163"/>
    </source>
</evidence>
<dbReference type="InterPro" id="IPR036388">
    <property type="entry name" value="WH-like_DNA-bd_sf"/>
</dbReference>
<gene>
    <name evidence="6" type="ORF">SAMN02745824_2090</name>
</gene>
<dbReference type="InterPro" id="IPR012318">
    <property type="entry name" value="HTH_CRP"/>
</dbReference>
<dbReference type="CDD" id="cd00038">
    <property type="entry name" value="CAP_ED"/>
    <property type="match status" value="1"/>
</dbReference>
<evidence type="ECO:0000259" key="4">
    <source>
        <dbReference type="PROSITE" id="PS50042"/>
    </source>
</evidence>
<dbReference type="InterPro" id="IPR050397">
    <property type="entry name" value="Env_Response_Regulators"/>
</dbReference>
<name>A0A1N6EU64_9SPHN</name>
<keyword evidence="2" id="KW-0238">DNA-binding</keyword>
<keyword evidence="6" id="KW-0808">Transferase</keyword>
<dbReference type="OrthoDB" id="3525895at2"/>
<dbReference type="SMART" id="SM00419">
    <property type="entry name" value="HTH_CRP"/>
    <property type="match status" value="1"/>
</dbReference>
<dbReference type="InterPro" id="IPR014710">
    <property type="entry name" value="RmlC-like_jellyroll"/>
</dbReference>
<dbReference type="InterPro" id="IPR036390">
    <property type="entry name" value="WH_DNA-bd_sf"/>
</dbReference>
<dbReference type="GO" id="GO:0005829">
    <property type="term" value="C:cytosol"/>
    <property type="evidence" value="ECO:0007669"/>
    <property type="project" value="TreeGrafter"/>
</dbReference>
<evidence type="ECO:0000313" key="7">
    <source>
        <dbReference type="Proteomes" id="UP000185192"/>
    </source>
</evidence>
<dbReference type="GO" id="GO:0003677">
    <property type="term" value="F:DNA binding"/>
    <property type="evidence" value="ECO:0007669"/>
    <property type="project" value="UniProtKB-KW"/>
</dbReference>
<evidence type="ECO:0000256" key="1">
    <source>
        <dbReference type="ARBA" id="ARBA00023015"/>
    </source>
</evidence>
<feature type="domain" description="Cyclic nucleotide-binding" evidence="4">
    <location>
        <begin position="17"/>
        <end position="137"/>
    </location>
</feature>
<dbReference type="PROSITE" id="PS50042">
    <property type="entry name" value="CNMP_BINDING_3"/>
    <property type="match status" value="1"/>
</dbReference>
<dbReference type="SUPFAM" id="SSF46785">
    <property type="entry name" value="Winged helix' DNA-binding domain"/>
    <property type="match status" value="1"/>
</dbReference>
<dbReference type="PANTHER" id="PTHR24567:SF74">
    <property type="entry name" value="HTH-TYPE TRANSCRIPTIONAL REGULATOR ARCR"/>
    <property type="match status" value="1"/>
</dbReference>
<dbReference type="RefSeq" id="WP_074205181.1">
    <property type="nucleotide sequence ID" value="NZ_FSQW01000002.1"/>
</dbReference>